<dbReference type="AlphaFoldDB" id="A0A5J4T1I8"/>
<proteinExistence type="predicted"/>
<keyword evidence="2" id="KW-0808">Transferase</keyword>
<dbReference type="PANTHER" id="PTHR22916:SF3">
    <property type="entry name" value="UDP-GLCNAC:BETAGAL BETA-1,3-N-ACETYLGLUCOSAMINYLTRANSFERASE-LIKE PROTEIN 1"/>
    <property type="match status" value="1"/>
</dbReference>
<reference evidence="2" key="1">
    <citation type="submission" date="2019-03" db="EMBL/GenBank/DDBJ databases">
        <title>Single cell metagenomics reveals metabolic interactions within the superorganism composed of flagellate Streblomastix strix and complex community of Bacteroidetes bacteria on its surface.</title>
        <authorList>
            <person name="Treitli S.C."/>
            <person name="Kolisko M."/>
            <person name="Husnik F."/>
            <person name="Keeling P."/>
            <person name="Hampl V."/>
        </authorList>
    </citation>
    <scope>NUCLEOTIDE SEQUENCE</scope>
    <source>
        <strain evidence="2">STM</strain>
    </source>
</reference>
<keyword evidence="2" id="KW-0328">Glycosyltransferase</keyword>
<dbReference type="InterPro" id="IPR001173">
    <property type="entry name" value="Glyco_trans_2-like"/>
</dbReference>
<dbReference type="InterPro" id="IPR029044">
    <property type="entry name" value="Nucleotide-diphossugar_trans"/>
</dbReference>
<dbReference type="SUPFAM" id="SSF53448">
    <property type="entry name" value="Nucleotide-diphospho-sugar transferases"/>
    <property type="match status" value="1"/>
</dbReference>
<dbReference type="EC" id="2.4.1.305" evidence="2"/>
<evidence type="ECO:0000259" key="1">
    <source>
        <dbReference type="Pfam" id="PF00535"/>
    </source>
</evidence>
<accession>A0A5J4T1I8</accession>
<dbReference type="CDD" id="cd00761">
    <property type="entry name" value="Glyco_tranf_GTA_type"/>
    <property type="match status" value="1"/>
</dbReference>
<dbReference type="EMBL" id="SNRY01000007">
    <property type="protein sequence ID" value="KAA6351938.1"/>
    <property type="molecule type" value="Genomic_DNA"/>
</dbReference>
<dbReference type="GO" id="GO:0016758">
    <property type="term" value="F:hexosyltransferase activity"/>
    <property type="evidence" value="ECO:0007669"/>
    <property type="project" value="UniProtKB-ARBA"/>
</dbReference>
<sequence length="324" mass="37351">MIPEKNSCLVSIIIPVYNAERYIAETVQSCLNQLYTNFELVIVNDGSTDGSEAEILNFNDSRIKYFRIENSGSCEARNFGISKALGQLFQFLDHDDVLDANKLSRQVNKYQEFGDDYIYSAEMGTVSNTGRTKGRGYELYEKNFTPIEYFETLFNQFGKCMTTGAWLVPEKLLKSTHGWDKRAGLNDDGEYFMRIIVNSSGIVFCKAALFFFRRDVPNSLSKQFGTKDVYVKWLYSYKSYVKHFIDAFEYSKAKELGWKALSVYYCASYPKYPDLLRECRSEMKKLGYNKPCAHGGDVFVKTSKVIGIMLTLKLWYLRGKAKFF</sequence>
<dbReference type="Gene3D" id="3.90.550.10">
    <property type="entry name" value="Spore Coat Polysaccharide Biosynthesis Protein SpsA, Chain A"/>
    <property type="match status" value="1"/>
</dbReference>
<organism evidence="2">
    <name type="scientific">termite gut metagenome</name>
    <dbReference type="NCBI Taxonomy" id="433724"/>
    <lineage>
        <taxon>unclassified sequences</taxon>
        <taxon>metagenomes</taxon>
        <taxon>organismal metagenomes</taxon>
    </lineage>
</organism>
<dbReference type="PANTHER" id="PTHR22916">
    <property type="entry name" value="GLYCOSYLTRANSFERASE"/>
    <property type="match status" value="1"/>
</dbReference>
<dbReference type="Pfam" id="PF00535">
    <property type="entry name" value="Glycos_transf_2"/>
    <property type="match status" value="1"/>
</dbReference>
<feature type="domain" description="Glycosyltransferase 2-like" evidence="1">
    <location>
        <begin position="11"/>
        <end position="143"/>
    </location>
</feature>
<gene>
    <name evidence="2" type="ORF">EZS27_000735</name>
</gene>
<protein>
    <submittedName>
        <fullName evidence="2">UDP-Glc:alpha-D-GlcNAc-diphosphoundecaprenol beta-1 3-glucosyltransferase</fullName>
        <ecNumber evidence="2">2.4.1.305</ecNumber>
    </submittedName>
</protein>
<evidence type="ECO:0000313" key="2">
    <source>
        <dbReference type="EMBL" id="KAA6351938.1"/>
    </source>
</evidence>
<comment type="caution">
    <text evidence="2">The sequence shown here is derived from an EMBL/GenBank/DDBJ whole genome shotgun (WGS) entry which is preliminary data.</text>
</comment>
<name>A0A5J4T1I8_9ZZZZ</name>